<proteinExistence type="predicted"/>
<dbReference type="Proteomes" id="UP000286806">
    <property type="component" value="Unassembled WGS sequence"/>
</dbReference>
<name>A0A401K078_9PROT</name>
<comment type="caution">
    <text evidence="2">The sequence shown here is derived from an EMBL/GenBank/DDBJ whole genome shotgun (WGS) entry which is preliminary data.</text>
</comment>
<feature type="transmembrane region" description="Helical" evidence="1">
    <location>
        <begin position="82"/>
        <end position="101"/>
    </location>
</feature>
<keyword evidence="3" id="KW-1185">Reference proteome</keyword>
<dbReference type="AlphaFoldDB" id="A0A401K078"/>
<evidence type="ECO:0000313" key="3">
    <source>
        <dbReference type="Proteomes" id="UP000286806"/>
    </source>
</evidence>
<reference evidence="2 3" key="1">
    <citation type="journal article" date="2019" name="Front. Microbiol.">
        <title>Genomes of Neutrophilic Sulfur-Oxidizing Chemolithoautotrophs Representing 9 Proteobacterial Species From 8 Genera.</title>
        <authorList>
            <person name="Watanabe T."/>
            <person name="Kojima H."/>
            <person name="Umezawa K."/>
            <person name="Hori C."/>
            <person name="Takasuka T.E."/>
            <person name="Kato Y."/>
            <person name="Fukui M."/>
        </authorList>
    </citation>
    <scope>NUCLEOTIDE SEQUENCE [LARGE SCALE GENOMIC DNA]</scope>
    <source>
        <strain evidence="2 3">TTN</strain>
    </source>
</reference>
<organism evidence="2 3">
    <name type="scientific">Sulfuriferula multivorans</name>
    <dbReference type="NCBI Taxonomy" id="1559896"/>
    <lineage>
        <taxon>Bacteria</taxon>
        <taxon>Pseudomonadati</taxon>
        <taxon>Pseudomonadota</taxon>
        <taxon>Betaproteobacteria</taxon>
        <taxon>Nitrosomonadales</taxon>
        <taxon>Sulfuricellaceae</taxon>
        <taxon>Sulfuriferula</taxon>
    </lineage>
</organism>
<dbReference type="EMBL" id="BGOW01000050">
    <property type="protein sequence ID" value="GCB02350.1"/>
    <property type="molecule type" value="Genomic_DNA"/>
</dbReference>
<keyword evidence="1" id="KW-0472">Membrane</keyword>
<keyword evidence="1" id="KW-0812">Transmembrane</keyword>
<sequence length="183" mass="19525">MSLSFKHRLWILLALAVVMATTRMSHFGTSALLPDASLAVFLLAGVMGLSAGCLGLLMAAAFGIDVVSAQTATEAGWCMTPAYFGLIPTYALLWGAGRWLARRHADFPAAMSAVLALGAVSAAFVVSNAFWYAWSGTLGDMGVVAYTQAVAKYFPPYLGSAMLYLVPAWLVFRLTRSRHIPAN</sequence>
<feature type="transmembrane region" description="Helical" evidence="1">
    <location>
        <begin position="154"/>
        <end position="172"/>
    </location>
</feature>
<dbReference type="RefSeq" id="WP_124706379.1">
    <property type="nucleotide sequence ID" value="NZ_BGOW01000050.1"/>
</dbReference>
<feature type="transmembrane region" description="Helical" evidence="1">
    <location>
        <begin position="7"/>
        <end position="26"/>
    </location>
</feature>
<evidence type="ECO:0000256" key="1">
    <source>
        <dbReference type="SAM" id="Phobius"/>
    </source>
</evidence>
<feature type="transmembrane region" description="Helical" evidence="1">
    <location>
        <begin position="113"/>
        <end position="134"/>
    </location>
</feature>
<dbReference type="OrthoDB" id="9787530at2"/>
<protein>
    <submittedName>
        <fullName evidence="2">Optional hypothetical component of the B12 transporter BtuM</fullName>
    </submittedName>
</protein>
<feature type="transmembrane region" description="Helical" evidence="1">
    <location>
        <begin position="38"/>
        <end position="62"/>
    </location>
</feature>
<evidence type="ECO:0000313" key="2">
    <source>
        <dbReference type="EMBL" id="GCB02350.1"/>
    </source>
</evidence>
<gene>
    <name evidence="2" type="ORF">SFMTTN_3467</name>
</gene>
<keyword evidence="1" id="KW-1133">Transmembrane helix</keyword>
<accession>A0A401K078</accession>